<dbReference type="EMBL" id="JALJOR010000005">
    <property type="protein sequence ID" value="KAK9817057.1"/>
    <property type="molecule type" value="Genomic_DNA"/>
</dbReference>
<sequence>MGSCSAGVEPRVLSIQSHTVHGYVGNKCAVFPLQLFGFDVDAINSVQFSNHTGYPQFKGQVMNGEQLWELIEGLKANNLVHYTHLLTGYIGSPSLLETVVRVVETLRQYNPHLLYVCDPVMGDHGKLYVKPEMVAAFRDRIVPLASTMTPNQFEAEQLTGLTIRTEADALQACQALHDRGPSTVVVTSMFPEGVEDTLLLVASTTQPQCPQSWPRLKVKVPRKQAYFTGTGDLLSALLLAWTARHPDNLRLAVEKALAGLQCVLRKTAEACPEAVAATDRTAEVSRARELRLVQNGQLLLDPEIILHAERL</sequence>
<proteinExistence type="inferred from homology"/>
<protein>
    <recommendedName>
        <fullName evidence="2">pyridoxal kinase</fullName>
        <ecNumber evidence="2">2.7.1.35</ecNumber>
    </recommendedName>
</protein>
<evidence type="ECO:0000256" key="5">
    <source>
        <dbReference type="ARBA" id="ARBA00022777"/>
    </source>
</evidence>
<organism evidence="8 9">
    <name type="scientific">[Myrmecia] bisecta</name>
    <dbReference type="NCBI Taxonomy" id="41462"/>
    <lineage>
        <taxon>Eukaryota</taxon>
        <taxon>Viridiplantae</taxon>
        <taxon>Chlorophyta</taxon>
        <taxon>core chlorophytes</taxon>
        <taxon>Trebouxiophyceae</taxon>
        <taxon>Trebouxiales</taxon>
        <taxon>Trebouxiaceae</taxon>
        <taxon>Myrmecia</taxon>
    </lineage>
</organism>
<dbReference type="Proteomes" id="UP001489004">
    <property type="component" value="Unassembled WGS sequence"/>
</dbReference>
<dbReference type="Pfam" id="PF08543">
    <property type="entry name" value="Phos_pyr_kin"/>
    <property type="match status" value="1"/>
</dbReference>
<accession>A0AAW1Q7Z3</accession>
<evidence type="ECO:0000259" key="7">
    <source>
        <dbReference type="Pfam" id="PF08543"/>
    </source>
</evidence>
<dbReference type="CDD" id="cd01173">
    <property type="entry name" value="pyridoxal_pyridoxamine_kinase"/>
    <property type="match status" value="1"/>
</dbReference>
<dbReference type="PANTHER" id="PTHR10534">
    <property type="entry name" value="PYRIDOXAL KINASE"/>
    <property type="match status" value="1"/>
</dbReference>
<dbReference type="InterPro" id="IPR013749">
    <property type="entry name" value="PM/HMP-P_kinase-1"/>
</dbReference>
<dbReference type="InterPro" id="IPR004625">
    <property type="entry name" value="PyrdxlKinase"/>
</dbReference>
<dbReference type="GO" id="GO:0005524">
    <property type="term" value="F:ATP binding"/>
    <property type="evidence" value="ECO:0007669"/>
    <property type="project" value="UniProtKB-KW"/>
</dbReference>
<keyword evidence="6" id="KW-0067">ATP-binding</keyword>
<gene>
    <name evidence="8" type="ORF">WJX72_008930</name>
</gene>
<dbReference type="Gene3D" id="3.40.1190.20">
    <property type="match status" value="1"/>
</dbReference>
<dbReference type="InterPro" id="IPR029056">
    <property type="entry name" value="Ribokinase-like"/>
</dbReference>
<dbReference type="GO" id="GO:0009443">
    <property type="term" value="P:pyridoxal 5'-phosphate salvage"/>
    <property type="evidence" value="ECO:0007669"/>
    <property type="project" value="InterPro"/>
</dbReference>
<dbReference type="GO" id="GO:0008478">
    <property type="term" value="F:pyridoxal kinase activity"/>
    <property type="evidence" value="ECO:0007669"/>
    <property type="project" value="UniProtKB-EC"/>
</dbReference>
<dbReference type="NCBIfam" id="TIGR00687">
    <property type="entry name" value="pyridox_kin"/>
    <property type="match status" value="1"/>
</dbReference>
<keyword evidence="9" id="KW-1185">Reference proteome</keyword>
<comment type="caution">
    <text evidence="8">The sequence shown here is derived from an EMBL/GenBank/DDBJ whole genome shotgun (WGS) entry which is preliminary data.</text>
</comment>
<evidence type="ECO:0000256" key="2">
    <source>
        <dbReference type="ARBA" id="ARBA00012104"/>
    </source>
</evidence>
<evidence type="ECO:0000256" key="3">
    <source>
        <dbReference type="ARBA" id="ARBA00022679"/>
    </source>
</evidence>
<evidence type="ECO:0000313" key="8">
    <source>
        <dbReference type="EMBL" id="KAK9817057.1"/>
    </source>
</evidence>
<comment type="similarity">
    <text evidence="1">Belongs to the pyridoxine kinase family.</text>
</comment>
<evidence type="ECO:0000313" key="9">
    <source>
        <dbReference type="Proteomes" id="UP001489004"/>
    </source>
</evidence>
<evidence type="ECO:0000256" key="1">
    <source>
        <dbReference type="ARBA" id="ARBA00008805"/>
    </source>
</evidence>
<keyword evidence="3" id="KW-0808">Transferase</keyword>
<name>A0AAW1Q7Z3_9CHLO</name>
<dbReference type="PANTHER" id="PTHR10534:SF2">
    <property type="entry name" value="PYRIDOXAL KINASE"/>
    <property type="match status" value="1"/>
</dbReference>
<dbReference type="SUPFAM" id="SSF53613">
    <property type="entry name" value="Ribokinase-like"/>
    <property type="match status" value="1"/>
</dbReference>
<dbReference type="GO" id="GO:0005829">
    <property type="term" value="C:cytosol"/>
    <property type="evidence" value="ECO:0007669"/>
    <property type="project" value="TreeGrafter"/>
</dbReference>
<keyword evidence="4" id="KW-0547">Nucleotide-binding</keyword>
<evidence type="ECO:0000256" key="6">
    <source>
        <dbReference type="ARBA" id="ARBA00022840"/>
    </source>
</evidence>
<dbReference type="AlphaFoldDB" id="A0AAW1Q7Z3"/>
<reference evidence="8 9" key="1">
    <citation type="journal article" date="2024" name="Nat. Commun.">
        <title>Phylogenomics reveals the evolutionary origins of lichenization in chlorophyte algae.</title>
        <authorList>
            <person name="Puginier C."/>
            <person name="Libourel C."/>
            <person name="Otte J."/>
            <person name="Skaloud P."/>
            <person name="Haon M."/>
            <person name="Grisel S."/>
            <person name="Petersen M."/>
            <person name="Berrin J.G."/>
            <person name="Delaux P.M."/>
            <person name="Dal Grande F."/>
            <person name="Keller J."/>
        </authorList>
    </citation>
    <scope>NUCLEOTIDE SEQUENCE [LARGE SCALE GENOMIC DNA]</scope>
    <source>
        <strain evidence="8 9">SAG 2043</strain>
    </source>
</reference>
<keyword evidence="5" id="KW-0418">Kinase</keyword>
<feature type="domain" description="Pyridoxamine kinase/Phosphomethylpyrimidine kinase" evidence="7">
    <location>
        <begin position="87"/>
        <end position="267"/>
    </location>
</feature>
<evidence type="ECO:0000256" key="4">
    <source>
        <dbReference type="ARBA" id="ARBA00022741"/>
    </source>
</evidence>
<dbReference type="EC" id="2.7.1.35" evidence="2"/>